<keyword evidence="6" id="KW-1185">Reference proteome</keyword>
<keyword evidence="1" id="KW-0808">Transferase</keyword>
<evidence type="ECO:0000256" key="4">
    <source>
        <dbReference type="ARBA" id="ARBA00022840"/>
    </source>
</evidence>
<evidence type="ECO:0000313" key="5">
    <source>
        <dbReference type="EMBL" id="OAR03225.1"/>
    </source>
</evidence>
<keyword evidence="3" id="KW-0418">Kinase</keyword>
<dbReference type="EMBL" id="JXBB01000066">
    <property type="protein sequence ID" value="OAR03225.1"/>
    <property type="molecule type" value="Genomic_DNA"/>
</dbReference>
<dbReference type="GO" id="GO:0016301">
    <property type="term" value="F:kinase activity"/>
    <property type="evidence" value="ECO:0007669"/>
    <property type="project" value="UniProtKB-KW"/>
</dbReference>
<gene>
    <name evidence="5" type="ORF">SA87_04885</name>
</gene>
<dbReference type="NCBIfam" id="NF040608">
    <property type="entry name" value="division_SteA"/>
    <property type="match status" value="1"/>
</dbReference>
<keyword evidence="2" id="KW-0547">Nucleotide-binding</keyword>
<evidence type="ECO:0008006" key="7">
    <source>
        <dbReference type="Google" id="ProtNLM"/>
    </source>
</evidence>
<dbReference type="GO" id="GO:0005524">
    <property type="term" value="F:ATP binding"/>
    <property type="evidence" value="ECO:0007669"/>
    <property type="project" value="UniProtKB-KW"/>
</dbReference>
<protein>
    <recommendedName>
        <fullName evidence="7">Thiamin pyrophosphokinase catalytic domain-containing protein</fullName>
    </recommendedName>
</protein>
<name>A0A132N833_HYDSH</name>
<dbReference type="SUPFAM" id="SSF63999">
    <property type="entry name" value="Thiamin pyrophosphokinase, catalytic domain"/>
    <property type="match status" value="1"/>
</dbReference>
<accession>A0A132N833</accession>
<keyword evidence="4" id="KW-0067">ATP-binding</keyword>
<sequence>MNTDRIRLPAAFDRRTKRLLHHLRPGWAAVVDHRGIDRTSALALIERRAGAVVNFQPSAPPEGPAFGAALLLAAGIPLFDVLPGEDRAAAYRTVLAAEAGRRRLTFFFHPRQSVQNASLGSAPVRLRAVGAADVVRAVCRDAEAFPGRFLAFVQNTAERMRKEAALFLTPLEVPELRAASGRVAVVVARSPGAPEALRRLLPVVAAFAGKAPPYWAAVDGGADHLLRLDLPIDLLVGDMDSVGASALRVAALRIVHAYPDGRAPGERRLRALGLSYRVVPSPGTSEDLAVRLVADGGARLILLFGNGADFLAARERGRAGVAGALLVRLLYGDRIVDLSAAGTGFVLSALADRSGRATEAADSPPASGRRGGAW</sequence>
<evidence type="ECO:0000256" key="3">
    <source>
        <dbReference type="ARBA" id="ARBA00022777"/>
    </source>
</evidence>
<organism evidence="5 6">
    <name type="scientific">Hydrogenibacillus schlegelii</name>
    <name type="common">Bacillus schlegelii</name>
    <dbReference type="NCBI Taxonomy" id="1484"/>
    <lineage>
        <taxon>Bacteria</taxon>
        <taxon>Bacillati</taxon>
        <taxon>Bacillota</taxon>
        <taxon>Bacilli</taxon>
        <taxon>Bacillales</taxon>
        <taxon>Bacillales Family X. Incertae Sedis</taxon>
        <taxon>Hydrogenibacillus</taxon>
    </lineage>
</organism>
<dbReference type="GO" id="GO:0004788">
    <property type="term" value="F:thiamine diphosphokinase activity"/>
    <property type="evidence" value="ECO:0007669"/>
    <property type="project" value="InterPro"/>
</dbReference>
<reference evidence="5 6" key="1">
    <citation type="submission" date="2015-09" db="EMBL/GenBank/DDBJ databases">
        <title>Draft genome sequence of Hydrogenibacillus schlegelii DSM 2000.</title>
        <authorList>
            <person name="Hemp J."/>
        </authorList>
    </citation>
    <scope>NUCLEOTIDE SEQUENCE [LARGE SCALE GENOMIC DNA]</scope>
    <source>
        <strain evidence="5 6">MA 48</strain>
    </source>
</reference>
<dbReference type="Proteomes" id="UP000243024">
    <property type="component" value="Unassembled WGS sequence"/>
</dbReference>
<dbReference type="RefSeq" id="WP_066203784.1">
    <property type="nucleotide sequence ID" value="NZ_CBCSAS010000010.1"/>
</dbReference>
<comment type="caution">
    <text evidence="5">The sequence shown here is derived from an EMBL/GenBank/DDBJ whole genome shotgun (WGS) entry which is preliminary data.</text>
</comment>
<dbReference type="GO" id="GO:0009229">
    <property type="term" value="P:thiamine diphosphate biosynthetic process"/>
    <property type="evidence" value="ECO:0007669"/>
    <property type="project" value="InterPro"/>
</dbReference>
<evidence type="ECO:0000256" key="2">
    <source>
        <dbReference type="ARBA" id="ARBA00022741"/>
    </source>
</evidence>
<dbReference type="InterPro" id="IPR047795">
    <property type="entry name" value="Put_SteA-like"/>
</dbReference>
<evidence type="ECO:0000256" key="1">
    <source>
        <dbReference type="ARBA" id="ARBA00022679"/>
    </source>
</evidence>
<evidence type="ECO:0000313" key="6">
    <source>
        <dbReference type="Proteomes" id="UP000243024"/>
    </source>
</evidence>
<dbReference type="STRING" id="1484.SA87_04885"/>
<dbReference type="AlphaFoldDB" id="A0A132N833"/>
<dbReference type="Gene3D" id="3.40.50.10240">
    <property type="entry name" value="Thiamin pyrophosphokinase, catalytic domain"/>
    <property type="match status" value="1"/>
</dbReference>
<dbReference type="OrthoDB" id="9804377at2"/>
<dbReference type="InterPro" id="IPR036759">
    <property type="entry name" value="TPK_catalytic_sf"/>
</dbReference>
<proteinExistence type="predicted"/>